<evidence type="ECO:0000313" key="4">
    <source>
        <dbReference type="RefSeq" id="XP_008486285.1"/>
    </source>
</evidence>
<protein>
    <submittedName>
        <fullName evidence="4">Coiled-coil and C2 domain-containing protein 1-like</fullName>
    </submittedName>
</protein>
<dbReference type="STRING" id="121845.A0A1S3DQK5"/>
<dbReference type="InterPro" id="IPR006608">
    <property type="entry name" value="CC2D1A/B_DM14"/>
</dbReference>
<reference evidence="4" key="1">
    <citation type="submission" date="2025-08" db="UniProtKB">
        <authorList>
            <consortium name="RefSeq"/>
        </authorList>
    </citation>
    <scope>IDENTIFICATION</scope>
</reference>
<feature type="compositionally biased region" description="Polar residues" evidence="1">
    <location>
        <begin position="9"/>
        <end position="20"/>
    </location>
</feature>
<name>A0A1S3DQK5_DIACI</name>
<dbReference type="PANTHER" id="PTHR13076">
    <property type="entry name" value="COILED-COIL AND C2 DOMAIN-CONTAINING PROTEIN 1-LIKE"/>
    <property type="match status" value="1"/>
</dbReference>
<dbReference type="GO" id="GO:0001227">
    <property type="term" value="F:DNA-binding transcription repressor activity, RNA polymerase II-specific"/>
    <property type="evidence" value="ECO:0007669"/>
    <property type="project" value="InterPro"/>
</dbReference>
<feature type="compositionally biased region" description="Pro residues" evidence="1">
    <location>
        <begin position="89"/>
        <end position="104"/>
    </location>
</feature>
<dbReference type="GeneID" id="103522983"/>
<dbReference type="AlphaFoldDB" id="A0A1S3DQK5"/>
<dbReference type="Pfam" id="PF21528">
    <property type="entry name" value="CC2D1A-B_DM14"/>
    <property type="match status" value="1"/>
</dbReference>
<accession>A0A1S3DQK5</accession>
<feature type="non-terminal residue" evidence="4">
    <location>
        <position position="1"/>
    </location>
</feature>
<organism evidence="3 4">
    <name type="scientific">Diaphorina citri</name>
    <name type="common">Asian citrus psyllid</name>
    <dbReference type="NCBI Taxonomy" id="121845"/>
    <lineage>
        <taxon>Eukaryota</taxon>
        <taxon>Metazoa</taxon>
        <taxon>Ecdysozoa</taxon>
        <taxon>Arthropoda</taxon>
        <taxon>Hexapoda</taxon>
        <taxon>Insecta</taxon>
        <taxon>Pterygota</taxon>
        <taxon>Neoptera</taxon>
        <taxon>Paraneoptera</taxon>
        <taxon>Hemiptera</taxon>
        <taxon>Sternorrhyncha</taxon>
        <taxon>Psylloidea</taxon>
        <taxon>Psyllidae</taxon>
        <taxon>Diaphorininae</taxon>
        <taxon>Diaphorina</taxon>
    </lineage>
</organism>
<feature type="region of interest" description="Disordered" evidence="1">
    <location>
        <begin position="73"/>
        <end position="126"/>
    </location>
</feature>
<dbReference type="RefSeq" id="XP_008486285.1">
    <property type="nucleotide sequence ID" value="XM_008488063.2"/>
</dbReference>
<gene>
    <name evidence="4" type="primary">LOC103522983</name>
</gene>
<proteinExistence type="predicted"/>
<dbReference type="SMART" id="SM00685">
    <property type="entry name" value="DM14"/>
    <property type="match status" value="1"/>
</dbReference>
<evidence type="ECO:0000313" key="3">
    <source>
        <dbReference type="Proteomes" id="UP000079169"/>
    </source>
</evidence>
<dbReference type="InterPro" id="IPR039725">
    <property type="entry name" value="CC2D1A/B"/>
</dbReference>
<feature type="domain" description="DM14" evidence="2">
    <location>
        <begin position="36"/>
        <end position="94"/>
    </location>
</feature>
<feature type="region of interest" description="Disordered" evidence="1">
    <location>
        <begin position="1"/>
        <end position="35"/>
    </location>
</feature>
<dbReference type="PaxDb" id="121845-A0A1S3DQK5"/>
<dbReference type="PANTHER" id="PTHR13076:SF9">
    <property type="entry name" value="COILED-COIL AND C2 DOMAIN-CONTAINING PROTEIN 1-LIKE"/>
    <property type="match status" value="1"/>
</dbReference>
<evidence type="ECO:0000259" key="2">
    <source>
        <dbReference type="SMART" id="SM00685"/>
    </source>
</evidence>
<dbReference type="KEGG" id="dci:103522983"/>
<dbReference type="Proteomes" id="UP000079169">
    <property type="component" value="Unplaced"/>
</dbReference>
<keyword evidence="3" id="KW-1185">Reference proteome</keyword>
<sequence length="126" mass="13289">GELSELQVGASSSPPSNAPQENFDFPMPTSHSDPTVTLLTERLAMYQTAEANAKQSNDSAKARRFGRGIKTLSDLLKKAQSGDAVNPDDIPPPVSVAKPNPQPPAQEASTQPTDPVKPAEPNIGTE</sequence>
<evidence type="ECO:0000256" key="1">
    <source>
        <dbReference type="SAM" id="MobiDB-lite"/>
    </source>
</evidence>